<accession>A0A0A0DCP2</accession>
<protein>
    <recommendedName>
        <fullName evidence="4">Polysaccharide chain length determinant N-terminal domain-containing protein</fullName>
    </recommendedName>
</protein>
<dbReference type="GO" id="GO:0004713">
    <property type="term" value="F:protein tyrosine kinase activity"/>
    <property type="evidence" value="ECO:0007669"/>
    <property type="project" value="TreeGrafter"/>
</dbReference>
<evidence type="ECO:0008006" key="4">
    <source>
        <dbReference type="Google" id="ProtNLM"/>
    </source>
</evidence>
<feature type="transmembrane region" description="Helical" evidence="1">
    <location>
        <begin position="268"/>
        <end position="291"/>
    </location>
</feature>
<dbReference type="PANTHER" id="PTHR32309:SF13">
    <property type="entry name" value="FERRIC ENTEROBACTIN TRANSPORT PROTEIN FEPE"/>
    <property type="match status" value="1"/>
</dbReference>
<keyword evidence="1" id="KW-0812">Transmembrane</keyword>
<keyword evidence="1" id="KW-1133">Transmembrane helix</keyword>
<dbReference type="GO" id="GO:0005886">
    <property type="term" value="C:plasma membrane"/>
    <property type="evidence" value="ECO:0007669"/>
    <property type="project" value="TreeGrafter"/>
</dbReference>
<gene>
    <name evidence="2" type="ORF">P409_01885</name>
</gene>
<feature type="transmembrane region" description="Helical" evidence="1">
    <location>
        <begin position="20"/>
        <end position="40"/>
    </location>
</feature>
<dbReference type="InterPro" id="IPR050445">
    <property type="entry name" value="Bact_polysacc_biosynth/exp"/>
</dbReference>
<reference evidence="2 3" key="1">
    <citation type="submission" date="2014-01" db="EMBL/GenBank/DDBJ databases">
        <title>Genome sequence determination for a cystic fibrosis isolate, Inquilinus limosus.</title>
        <authorList>
            <person name="Pino M."/>
            <person name="Di Conza J."/>
            <person name="Gutkind G."/>
        </authorList>
    </citation>
    <scope>NUCLEOTIDE SEQUENCE [LARGE SCALE GENOMIC DNA]</scope>
    <source>
        <strain evidence="2 3">MP06</strain>
    </source>
</reference>
<dbReference type="EMBL" id="JANX01000008">
    <property type="protein sequence ID" value="KGM35859.1"/>
    <property type="molecule type" value="Genomic_DNA"/>
</dbReference>
<dbReference type="RefSeq" id="WP_034831244.1">
    <property type="nucleotide sequence ID" value="NZ_JANX01000008.1"/>
</dbReference>
<dbReference type="PANTHER" id="PTHR32309">
    <property type="entry name" value="TYROSINE-PROTEIN KINASE"/>
    <property type="match status" value="1"/>
</dbReference>
<sequence length="306" mass="33369">MLAPPPQQEGLGAALSRERWLIIAFIAIFMVLGGILIRTLPLTYTSSMSLAPTVDSPGGGGGAASALASTLGINQASSNDQEVVLKLLTSYVVAEHLVRERPDLIRALFRGRWSGTEWVMPSGFSAQLKDTISQIVTGQPAITQAEPTPYDIMNSLAKRITIDRNRDSDIVQANFEDSDPVFARDFLSATFAMAQEIIRDRLVRESTARMEYARKTLDTVTIAEHRDLLIRLMSVEQQNLMTLAGRSDLGSRIIDPPSMPTSPSGPKAIVILLAMAMLGVLFAIVIIAYRFKRRQKSEAARALAAA</sequence>
<dbReference type="AlphaFoldDB" id="A0A0A0DCP2"/>
<proteinExistence type="predicted"/>
<evidence type="ECO:0000256" key="1">
    <source>
        <dbReference type="SAM" id="Phobius"/>
    </source>
</evidence>
<comment type="caution">
    <text evidence="2">The sequence shown here is derived from an EMBL/GenBank/DDBJ whole genome shotgun (WGS) entry which is preliminary data.</text>
</comment>
<evidence type="ECO:0000313" key="2">
    <source>
        <dbReference type="EMBL" id="KGM35859.1"/>
    </source>
</evidence>
<name>A0A0A0DCP2_9PROT</name>
<organism evidence="2 3">
    <name type="scientific">Inquilinus limosus MP06</name>
    <dbReference type="NCBI Taxonomy" id="1398085"/>
    <lineage>
        <taxon>Bacteria</taxon>
        <taxon>Pseudomonadati</taxon>
        <taxon>Pseudomonadota</taxon>
        <taxon>Alphaproteobacteria</taxon>
        <taxon>Rhodospirillales</taxon>
        <taxon>Rhodospirillaceae</taxon>
        <taxon>Inquilinus</taxon>
    </lineage>
</organism>
<dbReference type="Proteomes" id="UP000029995">
    <property type="component" value="Unassembled WGS sequence"/>
</dbReference>
<keyword evidence="1" id="KW-0472">Membrane</keyword>
<evidence type="ECO:0000313" key="3">
    <source>
        <dbReference type="Proteomes" id="UP000029995"/>
    </source>
</evidence>